<dbReference type="SMART" id="SM01231">
    <property type="entry name" value="H-kinase_dim"/>
    <property type="match status" value="1"/>
</dbReference>
<dbReference type="Proteomes" id="UP001293718">
    <property type="component" value="Unassembled WGS sequence"/>
</dbReference>
<dbReference type="SUPFAM" id="SSF50341">
    <property type="entry name" value="CheW-like"/>
    <property type="match status" value="1"/>
</dbReference>
<dbReference type="PROSITE" id="PS50110">
    <property type="entry name" value="RESPONSE_REGULATORY"/>
    <property type="match status" value="1"/>
</dbReference>
<dbReference type="InterPro" id="IPR001789">
    <property type="entry name" value="Sig_transdc_resp-reg_receiver"/>
</dbReference>
<comment type="catalytic activity">
    <reaction evidence="1">
        <text>ATP + protein L-histidine = ADP + protein N-phospho-L-histidine.</text>
        <dbReference type="EC" id="2.7.13.3"/>
    </reaction>
</comment>
<dbReference type="Pfam" id="PF00072">
    <property type="entry name" value="Response_reg"/>
    <property type="match status" value="1"/>
</dbReference>
<feature type="region of interest" description="Disordered" evidence="10">
    <location>
        <begin position="1"/>
        <end position="31"/>
    </location>
</feature>
<feature type="region of interest" description="Disordered" evidence="10">
    <location>
        <begin position="244"/>
        <end position="263"/>
    </location>
</feature>
<feature type="region of interest" description="Disordered" evidence="10">
    <location>
        <begin position="1092"/>
        <end position="1196"/>
    </location>
</feature>
<dbReference type="SUPFAM" id="SSF47226">
    <property type="entry name" value="Histidine-containing phosphotransfer domain, HPT domain"/>
    <property type="match status" value="2"/>
</dbReference>
<dbReference type="CDD" id="cd00156">
    <property type="entry name" value="REC"/>
    <property type="match status" value="1"/>
</dbReference>
<evidence type="ECO:0000313" key="13">
    <source>
        <dbReference type="EMBL" id="MDZ5456454.1"/>
    </source>
</evidence>
<keyword evidence="9" id="KW-0175">Coiled coil</keyword>
<dbReference type="Gene3D" id="3.40.50.2300">
    <property type="match status" value="1"/>
</dbReference>
<feature type="modified residue" description="4-aspartylphosphate" evidence="8">
    <location>
        <position position="1667"/>
    </location>
</feature>
<evidence type="ECO:0000313" key="14">
    <source>
        <dbReference type="Proteomes" id="UP001293718"/>
    </source>
</evidence>
<feature type="region of interest" description="Disordered" evidence="10">
    <location>
        <begin position="344"/>
        <end position="390"/>
    </location>
</feature>
<feature type="compositionally biased region" description="Low complexity" evidence="10">
    <location>
        <begin position="344"/>
        <end position="355"/>
    </location>
</feature>
<feature type="modified residue" description="Phosphohistidine" evidence="7">
    <location>
        <position position="1028"/>
    </location>
</feature>
<keyword evidence="14" id="KW-1185">Reference proteome</keyword>
<dbReference type="Gene3D" id="1.20.120.160">
    <property type="entry name" value="HPT domain"/>
    <property type="match status" value="2"/>
</dbReference>
<evidence type="ECO:0000256" key="7">
    <source>
        <dbReference type="PROSITE-ProRule" id="PRU00110"/>
    </source>
</evidence>
<dbReference type="InterPro" id="IPR004105">
    <property type="entry name" value="CheA-like_dim"/>
</dbReference>
<evidence type="ECO:0000259" key="12">
    <source>
        <dbReference type="PROSITE" id="PS50894"/>
    </source>
</evidence>
<feature type="compositionally biased region" description="Low complexity" evidence="10">
    <location>
        <begin position="220"/>
        <end position="231"/>
    </location>
</feature>
<evidence type="ECO:0000256" key="6">
    <source>
        <dbReference type="ARBA" id="ARBA00023012"/>
    </source>
</evidence>
<evidence type="ECO:0000256" key="8">
    <source>
        <dbReference type="PROSITE-ProRule" id="PRU00169"/>
    </source>
</evidence>
<dbReference type="InterPro" id="IPR036641">
    <property type="entry name" value="HPT_dom_sf"/>
</dbReference>
<feature type="compositionally biased region" description="Low complexity" evidence="10">
    <location>
        <begin position="1132"/>
        <end position="1143"/>
    </location>
</feature>
<feature type="compositionally biased region" description="Low complexity" evidence="10">
    <location>
        <begin position="364"/>
        <end position="375"/>
    </location>
</feature>
<feature type="coiled-coil region" evidence="9">
    <location>
        <begin position="1227"/>
        <end position="1254"/>
    </location>
</feature>
<dbReference type="InterPro" id="IPR051315">
    <property type="entry name" value="Bact_Chemotaxis_CheA"/>
</dbReference>
<dbReference type="InterPro" id="IPR036890">
    <property type="entry name" value="HATPase_C_sf"/>
</dbReference>
<dbReference type="SUPFAM" id="SSF52172">
    <property type="entry name" value="CheY-like"/>
    <property type="match status" value="1"/>
</dbReference>
<dbReference type="CDD" id="cd00088">
    <property type="entry name" value="HPT"/>
    <property type="match status" value="1"/>
</dbReference>
<evidence type="ECO:0000259" key="11">
    <source>
        <dbReference type="PROSITE" id="PS50110"/>
    </source>
</evidence>
<reference evidence="13 14" key="1">
    <citation type="submission" date="2023-11" db="EMBL/GenBank/DDBJ databases">
        <title>Draft genome of Azohydromonas lata strain H1 (DSM1123), a polyhydroxyalkanoate producer.</title>
        <authorList>
            <person name="Traversa D."/>
            <person name="D'Addabbo P."/>
            <person name="Pazzani C."/>
            <person name="Manzari C."/>
            <person name="Chiara M."/>
            <person name="Scrascia M."/>
        </authorList>
    </citation>
    <scope>NUCLEOTIDE SEQUENCE [LARGE SCALE GENOMIC DNA]</scope>
    <source>
        <strain evidence="13 14">H1</strain>
    </source>
</reference>
<keyword evidence="6" id="KW-0902">Two-component regulatory system</keyword>
<evidence type="ECO:0000256" key="9">
    <source>
        <dbReference type="SAM" id="Coils"/>
    </source>
</evidence>
<keyword evidence="4" id="KW-0808">Transferase</keyword>
<dbReference type="EC" id="2.7.13.3" evidence="2"/>
<dbReference type="PANTHER" id="PTHR43395">
    <property type="entry name" value="SENSOR HISTIDINE KINASE CHEA"/>
    <property type="match status" value="1"/>
</dbReference>
<feature type="domain" description="HPt" evidence="12">
    <location>
        <begin position="981"/>
        <end position="1088"/>
    </location>
</feature>
<dbReference type="SUPFAM" id="SSF55874">
    <property type="entry name" value="ATPase domain of HSP90 chaperone/DNA topoisomerase II/histidine kinase"/>
    <property type="match status" value="1"/>
</dbReference>
<proteinExistence type="predicted"/>
<sequence>MSAPGAEVSPRAQSTPEPAGQPLSAPGIGLDALPTLEPVGVPLPVLQETMPLALLDEPVELADLAPDWGPPLDELPELVDLAQPLTLNQPVMGAPIELASLLKHRDAQSAAPARAPAETSSRAVALARLKGREVVPFLPIGKQAGEAAAAPLANRAPQGWPVPAQSAAKRVETQPADPLPPVGQAVAAAQAQEIQEAQEAQVSALVPDLTEAPVKSEEGASAAATAAQAPALDVSAPQPAHDALDLEDWSEPPPAAAESGPALEAPPVATEVLPPAGDAAAIDLDVEDAPAAPSGDEPAGEDAAVAALLADDLAAEPWPTAAASVPADEPPADGAPFESPLAEAAQAQAAPQDGALSAPQPAVDDGLSFDLSFDLPPNHPLAGPSEQADTPFELSFDLDDAVPPAMAAQASPDQPLAGADPDFDLNFDAGLAVPAPAPASAPAPAPAPVSDFNFDLDVPAAPVAPPHRPLAPAPMAAVAGALAPLDGEDCLIGPLRVPHALFDVYVDEAQALCGRLLQRLGAWAPPQALERELVVVTQALAGMADTVGDQALAELARALGDAMAPCRLEGCGTAAMAQVLVEGALCLRRMLEQFAAGELPSPAPAELLRGLRTLHEVASAPSHNPFGPPPPMRDRSLPVALTDESAVPADELDGAAGLSDWPQAAPKPAASLDDDASTEAAPLLDLADAAEPAEAAGSIADPALDALDWPEAEPQPAASLEDASAEAAPLLDLADAAEPAEADGSIADPALDALDWTEVEQPPTASLEDASAEVAPLLDLADAAEPAEAAGSLADTAVDALDWPEAAPQPAASLEDASAEAAPLLDLADAAEPAEVAGSIADPALDALAWPEAAPQPAASLEDASAEAAPLLDLADAAEPAEVAGSIADPALDALAWPEAAPQPTASLEDASAEAAPSLDLADAAEPAEADEAIADPAFDAQVDALVWSEDETPAAVPAGESAAADGGAEDTPWEVGEDDLQALDMALFPVFEEEALELLPQLSQALQAWAQDCGGEEHAAAGMRALHTLKGGARLAGAMRLGDAAHALECALEDLVSSSGLPERSRIEAMQGRAGVLGAAFERLRAACAQPPRDEAADVPVPPPAPDLAEMDSAGMSDWVDLGDLGDLGEAGDSAGSAGLGDVPALDRAVPDQADGAPAPQLSAHTQPPQPRIDWSRFAAQPPAPPPPAASAAPAAPVSLRAAALDRLVSQAGEVGITRARLGAQVRQLGASLVDLDENLARLRSQLREVESQADAPAGLSEQDSRTRLQELARMMAESLDDLSTVQHGLRQGLRGTEDELVGLGRAAAELQDDLLDARRQPFSTLAGRLRDAVAQAAHAAQRQARLDIEGGEAEMDRGVLERIAPVLEQWLRHAASQGVAPPAENRVRLKLAREGSQVTVECDSGGLAPPPQALRAEVETLGGHVAMDDAPAQGSRFTLHLPLSTAVMPVLLLRCGEATVAVPAAQVEEVRQLAVPEAQQAAQAGRLGDGPDAPVFHALETLLLQPPAPPASDDQQATVLLLRAAQDGETLALQVREIVGRQDALLQPLGPQLSTLPGLAGMALLPTGLPLPVYQPAVLAQRHAAQAAGAGPSPVAPAPLWDGGTGAAGLAAAAPLVLVVDDSLTVRRATQRLLQREGYRVALAKDGLQALQQLQQEAPALVLTDLEMPHMDGFELLARLREDARWAALPVIVITSRLAARHRERAAGLGARHYLGKPYAQDEMLTLVARYSVRPSLPH</sequence>
<evidence type="ECO:0000256" key="3">
    <source>
        <dbReference type="ARBA" id="ARBA00022553"/>
    </source>
</evidence>
<dbReference type="RefSeq" id="WP_322465002.1">
    <property type="nucleotide sequence ID" value="NZ_JAXOJX010000009.1"/>
</dbReference>
<dbReference type="EMBL" id="JAXOJX010000009">
    <property type="protein sequence ID" value="MDZ5456454.1"/>
    <property type="molecule type" value="Genomic_DNA"/>
</dbReference>
<dbReference type="InterPro" id="IPR002545">
    <property type="entry name" value="CheW-lke_dom"/>
</dbReference>
<evidence type="ECO:0000256" key="1">
    <source>
        <dbReference type="ARBA" id="ARBA00000085"/>
    </source>
</evidence>
<dbReference type="InterPro" id="IPR036061">
    <property type="entry name" value="CheW-like_dom_sf"/>
</dbReference>
<organism evidence="13 14">
    <name type="scientific">Azohydromonas lata</name>
    <dbReference type="NCBI Taxonomy" id="45677"/>
    <lineage>
        <taxon>Bacteria</taxon>
        <taxon>Pseudomonadati</taxon>
        <taxon>Pseudomonadota</taxon>
        <taxon>Betaproteobacteria</taxon>
        <taxon>Burkholderiales</taxon>
        <taxon>Sphaerotilaceae</taxon>
        <taxon>Azohydromonas</taxon>
    </lineage>
</organism>
<evidence type="ECO:0000256" key="10">
    <source>
        <dbReference type="SAM" id="MobiDB-lite"/>
    </source>
</evidence>
<dbReference type="PANTHER" id="PTHR43395:SF8">
    <property type="entry name" value="HISTIDINE KINASE"/>
    <property type="match status" value="1"/>
</dbReference>
<protein>
    <recommendedName>
        <fullName evidence="2">histidine kinase</fullName>
        <ecNumber evidence="2">2.7.13.3</ecNumber>
    </recommendedName>
</protein>
<dbReference type="Gene3D" id="3.30.565.10">
    <property type="entry name" value="Histidine kinase-like ATPase, C-terminal domain"/>
    <property type="match status" value="1"/>
</dbReference>
<name>A0ABU5IBI4_9BURK</name>
<dbReference type="Pfam" id="PF01627">
    <property type="entry name" value="Hpt"/>
    <property type="match status" value="1"/>
</dbReference>
<dbReference type="InterPro" id="IPR011006">
    <property type="entry name" value="CheY-like_superfamily"/>
</dbReference>
<gene>
    <name evidence="13" type="ORF">SM757_07690</name>
</gene>
<dbReference type="InterPro" id="IPR008207">
    <property type="entry name" value="Sig_transdc_His_kin_Hpt_dom"/>
</dbReference>
<comment type="caution">
    <text evidence="13">The sequence shown here is derived from an EMBL/GenBank/DDBJ whole genome shotgun (WGS) entry which is preliminary data.</text>
</comment>
<feature type="domain" description="Response regulatory" evidence="11">
    <location>
        <begin position="1618"/>
        <end position="1734"/>
    </location>
</feature>
<feature type="region of interest" description="Disordered" evidence="10">
    <location>
        <begin position="653"/>
        <end position="677"/>
    </location>
</feature>
<dbReference type="PROSITE" id="PS50894">
    <property type="entry name" value="HPT"/>
    <property type="match status" value="1"/>
</dbReference>
<dbReference type="SMART" id="SM00260">
    <property type="entry name" value="CheW"/>
    <property type="match status" value="1"/>
</dbReference>
<feature type="region of interest" description="Disordered" evidence="10">
    <location>
        <begin position="159"/>
        <end position="183"/>
    </location>
</feature>
<dbReference type="Gene3D" id="2.30.30.40">
    <property type="entry name" value="SH3 Domains"/>
    <property type="match status" value="1"/>
</dbReference>
<keyword evidence="3 8" id="KW-0597">Phosphoprotein</keyword>
<accession>A0ABU5IBI4</accession>
<evidence type="ECO:0000256" key="4">
    <source>
        <dbReference type="ARBA" id="ARBA00022679"/>
    </source>
</evidence>
<dbReference type="SMART" id="SM00448">
    <property type="entry name" value="REC"/>
    <property type="match status" value="1"/>
</dbReference>
<evidence type="ECO:0000256" key="5">
    <source>
        <dbReference type="ARBA" id="ARBA00022777"/>
    </source>
</evidence>
<keyword evidence="5" id="KW-0418">Kinase</keyword>
<evidence type="ECO:0000256" key="2">
    <source>
        <dbReference type="ARBA" id="ARBA00012438"/>
    </source>
</evidence>
<feature type="region of interest" description="Disordered" evidence="10">
    <location>
        <begin position="212"/>
        <end position="239"/>
    </location>
</feature>